<comment type="caution">
    <text evidence="2">The sequence shown here is derived from an EMBL/GenBank/DDBJ whole genome shotgun (WGS) entry which is preliminary data.</text>
</comment>
<evidence type="ECO:0000313" key="2">
    <source>
        <dbReference type="EMBL" id="MFD1812387.1"/>
    </source>
</evidence>
<organism evidence="2 3">
    <name type="scientific">Rhodococcus gannanensis</name>
    <dbReference type="NCBI Taxonomy" id="1960308"/>
    <lineage>
        <taxon>Bacteria</taxon>
        <taxon>Bacillati</taxon>
        <taxon>Actinomycetota</taxon>
        <taxon>Actinomycetes</taxon>
        <taxon>Mycobacteriales</taxon>
        <taxon>Nocardiaceae</taxon>
        <taxon>Rhodococcus</taxon>
    </lineage>
</organism>
<evidence type="ECO:0000313" key="3">
    <source>
        <dbReference type="Proteomes" id="UP001597286"/>
    </source>
</evidence>
<name>A0ABW4P1N7_9NOCA</name>
<keyword evidence="1" id="KW-0812">Transmembrane</keyword>
<keyword evidence="1" id="KW-0472">Membrane</keyword>
<dbReference type="RefSeq" id="WP_378484892.1">
    <property type="nucleotide sequence ID" value="NZ_JBHUFB010000009.1"/>
</dbReference>
<protein>
    <submittedName>
        <fullName evidence="2">Uncharacterized protein</fullName>
    </submittedName>
</protein>
<feature type="transmembrane region" description="Helical" evidence="1">
    <location>
        <begin position="47"/>
        <end position="65"/>
    </location>
</feature>
<keyword evidence="1" id="KW-1133">Transmembrane helix</keyword>
<sequence>MAHVPGTETHPFETLGTLRPNFVGSLASVCAAVVGVLAAVTVGSLPIALLVAAGTAACIVLAGLAI</sequence>
<proteinExistence type="predicted"/>
<reference evidence="3" key="1">
    <citation type="journal article" date="2019" name="Int. J. Syst. Evol. Microbiol.">
        <title>The Global Catalogue of Microorganisms (GCM) 10K type strain sequencing project: providing services to taxonomists for standard genome sequencing and annotation.</title>
        <authorList>
            <consortium name="The Broad Institute Genomics Platform"/>
            <consortium name="The Broad Institute Genome Sequencing Center for Infectious Disease"/>
            <person name="Wu L."/>
            <person name="Ma J."/>
        </authorList>
    </citation>
    <scope>NUCLEOTIDE SEQUENCE [LARGE SCALE GENOMIC DNA]</scope>
    <source>
        <strain evidence="3">DT72</strain>
    </source>
</reference>
<feature type="transmembrane region" description="Helical" evidence="1">
    <location>
        <begin position="22"/>
        <end position="40"/>
    </location>
</feature>
<dbReference type="Proteomes" id="UP001597286">
    <property type="component" value="Unassembled WGS sequence"/>
</dbReference>
<evidence type="ECO:0000256" key="1">
    <source>
        <dbReference type="SAM" id="Phobius"/>
    </source>
</evidence>
<accession>A0ABW4P1N7</accession>
<keyword evidence="3" id="KW-1185">Reference proteome</keyword>
<dbReference type="EMBL" id="JBHUFB010000009">
    <property type="protein sequence ID" value="MFD1812387.1"/>
    <property type="molecule type" value="Genomic_DNA"/>
</dbReference>
<gene>
    <name evidence="2" type="ORF">ACFSJG_09205</name>
</gene>